<name>A0A1B0BBV8_9MUSC</name>
<reference evidence="1" key="2">
    <citation type="submission" date="2020-05" db="UniProtKB">
        <authorList>
            <consortium name="EnsemblMetazoa"/>
        </authorList>
    </citation>
    <scope>IDENTIFICATION</scope>
    <source>
        <strain evidence="1">IAEA</strain>
    </source>
</reference>
<evidence type="ECO:0000313" key="2">
    <source>
        <dbReference type="Proteomes" id="UP000092460"/>
    </source>
</evidence>
<dbReference type="VEuPathDB" id="VectorBase:GPPI025223"/>
<dbReference type="EMBL" id="JXJN01011711">
    <property type="status" value="NOT_ANNOTATED_CDS"/>
    <property type="molecule type" value="Genomic_DNA"/>
</dbReference>
<dbReference type="Proteomes" id="UP000092460">
    <property type="component" value="Unassembled WGS sequence"/>
</dbReference>
<dbReference type="EnsemblMetazoa" id="GPPI025223-RA">
    <property type="protein sequence ID" value="GPPI025223-PA"/>
    <property type="gene ID" value="GPPI025223"/>
</dbReference>
<protein>
    <submittedName>
        <fullName evidence="1">Uncharacterized protein</fullName>
    </submittedName>
</protein>
<organism evidence="1 2">
    <name type="scientific">Glossina palpalis gambiensis</name>
    <dbReference type="NCBI Taxonomy" id="67801"/>
    <lineage>
        <taxon>Eukaryota</taxon>
        <taxon>Metazoa</taxon>
        <taxon>Ecdysozoa</taxon>
        <taxon>Arthropoda</taxon>
        <taxon>Hexapoda</taxon>
        <taxon>Insecta</taxon>
        <taxon>Pterygota</taxon>
        <taxon>Neoptera</taxon>
        <taxon>Endopterygota</taxon>
        <taxon>Diptera</taxon>
        <taxon>Brachycera</taxon>
        <taxon>Muscomorpha</taxon>
        <taxon>Hippoboscoidea</taxon>
        <taxon>Glossinidae</taxon>
        <taxon>Glossina</taxon>
    </lineage>
</organism>
<reference evidence="2" key="1">
    <citation type="submission" date="2015-01" db="EMBL/GenBank/DDBJ databases">
        <authorList>
            <person name="Aksoy S."/>
            <person name="Warren W."/>
            <person name="Wilson R.K."/>
        </authorList>
    </citation>
    <scope>NUCLEOTIDE SEQUENCE [LARGE SCALE GENOMIC DNA]</scope>
    <source>
        <strain evidence="2">IAEA</strain>
    </source>
</reference>
<accession>A0A1B0BBV8</accession>
<keyword evidence="2" id="KW-1185">Reference proteome</keyword>
<sequence>MKFPFFYKHCVKEKGKRREIKKGRDTHSVIERKSKKKRREKDVRLIKFSFYTQTFCRWCFAVDGVGCGGVSCGGCGGGVGGCGGGCGDCCDACNGGCADDCSGESKVDSFAFSAVAGTFSNDCCGAMLSFSRRQVGGFATVNVWSEIANVSIFGFIAELSSTVVGADNVASNLSVISF</sequence>
<proteinExistence type="predicted"/>
<dbReference type="AlphaFoldDB" id="A0A1B0BBV8"/>
<evidence type="ECO:0000313" key="1">
    <source>
        <dbReference type="EnsemblMetazoa" id="GPPI025223-PA"/>
    </source>
</evidence>